<keyword evidence="2 5" id="KW-0547">Nucleotide-binding</keyword>
<dbReference type="InterPro" id="IPR011054">
    <property type="entry name" value="Rudment_hybrid_motif"/>
</dbReference>
<dbReference type="NCBIfam" id="NF004676">
    <property type="entry name" value="PRK06019.1-2"/>
    <property type="match status" value="1"/>
</dbReference>
<dbReference type="GO" id="GO:0006189">
    <property type="term" value="P:'de novo' IMP biosynthetic process"/>
    <property type="evidence" value="ECO:0007669"/>
    <property type="project" value="UniProtKB-UniRule"/>
</dbReference>
<comment type="function">
    <text evidence="5">Catalyzes the ATP-dependent conversion of 5-aminoimidazole ribonucleotide (AIR) and HCO(3)(-) to N5-carboxyaminoimidazole ribonucleotide (N5-CAIR).</text>
</comment>
<proteinExistence type="inferred from homology"/>
<dbReference type="NCBIfam" id="TIGR01161">
    <property type="entry name" value="purK"/>
    <property type="match status" value="1"/>
</dbReference>
<dbReference type="GO" id="GO:0034028">
    <property type="term" value="F:5-(carboxyamino)imidazole ribonucleotide synthase activity"/>
    <property type="evidence" value="ECO:0007669"/>
    <property type="project" value="UniProtKB-UniRule"/>
</dbReference>
<dbReference type="InterPro" id="IPR003135">
    <property type="entry name" value="ATP-grasp_carboxylate-amine"/>
</dbReference>
<feature type="binding site" evidence="5">
    <location>
        <begin position="173"/>
        <end position="176"/>
    </location>
    <ligand>
        <name>ATP</name>
        <dbReference type="ChEBI" id="CHEBI:30616"/>
    </ligand>
</feature>
<evidence type="ECO:0000256" key="5">
    <source>
        <dbReference type="HAMAP-Rule" id="MF_01928"/>
    </source>
</evidence>
<feature type="domain" description="ATP-grasp" evidence="7">
    <location>
        <begin position="102"/>
        <end position="285"/>
    </location>
</feature>
<feature type="binding site" evidence="5">
    <location>
        <begin position="143"/>
        <end position="149"/>
    </location>
    <ligand>
        <name>ATP</name>
        <dbReference type="ChEBI" id="CHEBI:30616"/>
    </ligand>
</feature>
<comment type="pathway">
    <text evidence="5 6">Purine metabolism; IMP biosynthesis via de novo pathway; 5-amino-1-(5-phospho-D-ribosyl)imidazole-4-carboxylate from 5-amino-1-(5-phospho-D-ribosyl)imidazole (N5-CAIR route): step 1/2.</text>
</comment>
<evidence type="ECO:0000259" key="7">
    <source>
        <dbReference type="PROSITE" id="PS50975"/>
    </source>
</evidence>
<dbReference type="EMBL" id="DSDS01000011">
    <property type="protein sequence ID" value="HET97188.1"/>
    <property type="molecule type" value="Genomic_DNA"/>
</dbReference>
<dbReference type="EC" id="6.3.4.18" evidence="5 6"/>
<comment type="catalytic activity">
    <reaction evidence="5 6">
        <text>5-amino-1-(5-phospho-beta-D-ribosyl)imidazole + hydrogencarbonate + ATP = 5-carboxyamino-1-(5-phospho-D-ribosyl)imidazole + ADP + phosphate + 2 H(+)</text>
        <dbReference type="Rhea" id="RHEA:19317"/>
        <dbReference type="ChEBI" id="CHEBI:15378"/>
        <dbReference type="ChEBI" id="CHEBI:17544"/>
        <dbReference type="ChEBI" id="CHEBI:30616"/>
        <dbReference type="ChEBI" id="CHEBI:43474"/>
        <dbReference type="ChEBI" id="CHEBI:58730"/>
        <dbReference type="ChEBI" id="CHEBI:137981"/>
        <dbReference type="ChEBI" id="CHEBI:456216"/>
        <dbReference type="EC" id="6.3.4.18"/>
    </reaction>
</comment>
<evidence type="ECO:0000256" key="1">
    <source>
        <dbReference type="ARBA" id="ARBA00022598"/>
    </source>
</evidence>
<dbReference type="SUPFAM" id="SSF51246">
    <property type="entry name" value="Rudiment single hybrid motif"/>
    <property type="match status" value="1"/>
</dbReference>
<dbReference type="HAMAP" id="MF_01928">
    <property type="entry name" value="PurK"/>
    <property type="match status" value="1"/>
</dbReference>
<keyword evidence="3 5" id="KW-0658">Purine biosynthesis</keyword>
<dbReference type="InterPro" id="IPR016185">
    <property type="entry name" value="PreATP-grasp_dom_sf"/>
</dbReference>
<dbReference type="Proteomes" id="UP000885986">
    <property type="component" value="Unassembled WGS sequence"/>
</dbReference>
<dbReference type="GO" id="GO:0046872">
    <property type="term" value="F:metal ion binding"/>
    <property type="evidence" value="ECO:0007669"/>
    <property type="project" value="InterPro"/>
</dbReference>
<dbReference type="PANTHER" id="PTHR11609:SF5">
    <property type="entry name" value="PHOSPHORIBOSYLAMINOIMIDAZOLE CARBOXYLASE"/>
    <property type="match status" value="1"/>
</dbReference>
<dbReference type="Gene3D" id="3.30.1490.20">
    <property type="entry name" value="ATP-grasp fold, A domain"/>
    <property type="match status" value="1"/>
</dbReference>
<dbReference type="AlphaFoldDB" id="A0A7C2TG70"/>
<dbReference type="InterPro" id="IPR011761">
    <property type="entry name" value="ATP-grasp"/>
</dbReference>
<dbReference type="SUPFAM" id="SSF56059">
    <property type="entry name" value="Glutathione synthetase ATP-binding domain-like"/>
    <property type="match status" value="1"/>
</dbReference>
<evidence type="ECO:0000313" key="8">
    <source>
        <dbReference type="EMBL" id="HET97188.1"/>
    </source>
</evidence>
<comment type="function">
    <text evidence="6">Catalyzes the ATP-dependent conversion of 5-aminoimidazole ribonucleotide (AIR) and HCO(3)- to N5-carboxyaminoimidazole ribonucleotide (N5-CAIR).</text>
</comment>
<evidence type="ECO:0000256" key="6">
    <source>
        <dbReference type="RuleBase" id="RU361200"/>
    </source>
</evidence>
<feature type="binding site" evidence="5">
    <location>
        <position position="204"/>
    </location>
    <ligand>
        <name>ATP</name>
        <dbReference type="ChEBI" id="CHEBI:30616"/>
    </ligand>
</feature>
<dbReference type="GO" id="GO:0004638">
    <property type="term" value="F:phosphoribosylaminoimidazole carboxylase activity"/>
    <property type="evidence" value="ECO:0007669"/>
    <property type="project" value="InterPro"/>
</dbReference>
<dbReference type="PANTHER" id="PTHR11609">
    <property type="entry name" value="PURINE BIOSYNTHESIS PROTEIN 6/7, PUR6/7"/>
    <property type="match status" value="1"/>
</dbReference>
<accession>A0A7C2TG70</accession>
<dbReference type="FunFam" id="3.40.50.20:FF:000016">
    <property type="entry name" value="N5-carboxyaminoimidazole ribonucleotide synthase"/>
    <property type="match status" value="1"/>
</dbReference>
<evidence type="ECO:0000256" key="4">
    <source>
        <dbReference type="ARBA" id="ARBA00022840"/>
    </source>
</evidence>
<organism evidence="8">
    <name type="scientific">Desulfurivibrio alkaliphilus</name>
    <dbReference type="NCBI Taxonomy" id="427923"/>
    <lineage>
        <taxon>Bacteria</taxon>
        <taxon>Pseudomonadati</taxon>
        <taxon>Thermodesulfobacteriota</taxon>
        <taxon>Desulfobulbia</taxon>
        <taxon>Desulfobulbales</taxon>
        <taxon>Desulfobulbaceae</taxon>
        <taxon>Desulfurivibrio</taxon>
    </lineage>
</organism>
<evidence type="ECO:0000256" key="3">
    <source>
        <dbReference type="ARBA" id="ARBA00022755"/>
    </source>
</evidence>
<feature type="binding site" evidence="5">
    <location>
        <position position="181"/>
    </location>
    <ligand>
        <name>ATP</name>
        <dbReference type="ChEBI" id="CHEBI:30616"/>
    </ligand>
</feature>
<dbReference type="NCBIfam" id="NF004679">
    <property type="entry name" value="PRK06019.1-5"/>
    <property type="match status" value="1"/>
</dbReference>
<dbReference type="Pfam" id="PF02222">
    <property type="entry name" value="ATP-grasp"/>
    <property type="match status" value="1"/>
</dbReference>
<dbReference type="PROSITE" id="PS50975">
    <property type="entry name" value="ATP_GRASP"/>
    <property type="match status" value="1"/>
</dbReference>
<dbReference type="GO" id="GO:0005829">
    <property type="term" value="C:cytosol"/>
    <property type="evidence" value="ECO:0007669"/>
    <property type="project" value="TreeGrafter"/>
</dbReference>
<dbReference type="InterPro" id="IPR005875">
    <property type="entry name" value="PurK"/>
</dbReference>
<evidence type="ECO:0000256" key="2">
    <source>
        <dbReference type="ARBA" id="ARBA00022741"/>
    </source>
</evidence>
<dbReference type="InterPro" id="IPR040686">
    <property type="entry name" value="PurK_C"/>
</dbReference>
<protein>
    <recommendedName>
        <fullName evidence="5 6">N5-carboxyaminoimidazole ribonucleotide synthase</fullName>
        <shortName evidence="5 6">N5-CAIR synthase</shortName>
        <ecNumber evidence="5 6">6.3.4.18</ecNumber>
    </recommendedName>
    <alternativeName>
        <fullName evidence="5 6">5-(carboxyamino)imidazole ribonucleotide synthetase</fullName>
    </alternativeName>
</protein>
<keyword evidence="4 5" id="KW-0067">ATP-binding</keyword>
<sequence length="363" mass="39169">MRVGIIGAGQLGRMLALAGYPLGLRFEMLDPNPQACGGQVAPLTVAAFDDEAALAALARRVDLVTFEFENVPVAAMAFLAGHCPVFPQPAVLEVAQDRLREKECFQELAIPTPAYRPVESRQQLAAAAAELGLPTVLKTRRLGYDGKGQAVLRQTSDLDAAWAGLGGTPLILESLVPFERELSMVAVRGRDGGMKFYPLAENTHRQGILRLSRACVADPYQERAEEYTRRVMEKFAYVGVLAFEFFQVGGELVANEIAPRVHNSGHWSIEGTVTSQFENHLRAISGWPLGDTALNGPAAMINFIGELPDTPALLATPNLHLHAYGKSSAPGRKVGHATLSLPPGADLEGALQELREMVPETLD</sequence>
<feature type="binding site" evidence="5">
    <location>
        <position position="98"/>
    </location>
    <ligand>
        <name>ATP</name>
        <dbReference type="ChEBI" id="CHEBI:30616"/>
    </ligand>
</feature>
<dbReference type="InterPro" id="IPR054350">
    <property type="entry name" value="PurT/PurK_preATP-grasp"/>
</dbReference>
<name>A0A7C2TG70_9BACT</name>
<dbReference type="FunFam" id="3.30.1490.20:FF:000015">
    <property type="entry name" value="N5-carboxyaminoimidazole ribonucleotide synthase"/>
    <property type="match status" value="1"/>
</dbReference>
<dbReference type="InterPro" id="IPR013815">
    <property type="entry name" value="ATP_grasp_subdomain_1"/>
</dbReference>
<dbReference type="GO" id="GO:0005524">
    <property type="term" value="F:ATP binding"/>
    <property type="evidence" value="ECO:0007669"/>
    <property type="project" value="UniProtKB-UniRule"/>
</dbReference>
<dbReference type="SUPFAM" id="SSF52440">
    <property type="entry name" value="PreATP-grasp domain"/>
    <property type="match status" value="1"/>
</dbReference>
<dbReference type="UniPathway" id="UPA00074">
    <property type="reaction ID" value="UER00942"/>
</dbReference>
<dbReference type="Pfam" id="PF22660">
    <property type="entry name" value="RS_preATP-grasp-like"/>
    <property type="match status" value="1"/>
</dbReference>
<feature type="binding site" evidence="5">
    <location>
        <begin position="255"/>
        <end position="256"/>
    </location>
    <ligand>
        <name>ATP</name>
        <dbReference type="ChEBI" id="CHEBI:30616"/>
    </ligand>
</feature>
<gene>
    <name evidence="5 6" type="primary">purK</name>
    <name evidence="8" type="ORF">ENN98_00500</name>
</gene>
<dbReference type="Gene3D" id="3.30.470.20">
    <property type="entry name" value="ATP-grasp fold, B domain"/>
    <property type="match status" value="1"/>
</dbReference>
<keyword evidence="1 5" id="KW-0436">Ligase</keyword>
<dbReference type="Pfam" id="PF17769">
    <property type="entry name" value="PurK_C"/>
    <property type="match status" value="1"/>
</dbReference>
<comment type="subunit">
    <text evidence="5 6">Homodimer.</text>
</comment>
<reference evidence="8" key="1">
    <citation type="journal article" date="2020" name="mSystems">
        <title>Genome- and Community-Level Interaction Insights into Carbon Utilization and Element Cycling Functions of Hydrothermarchaeota in Hydrothermal Sediment.</title>
        <authorList>
            <person name="Zhou Z."/>
            <person name="Liu Y."/>
            <person name="Xu W."/>
            <person name="Pan J."/>
            <person name="Luo Z.H."/>
            <person name="Li M."/>
        </authorList>
    </citation>
    <scope>NUCLEOTIDE SEQUENCE [LARGE SCALE GENOMIC DNA]</scope>
    <source>
        <strain evidence="8">SpSt-1224</strain>
    </source>
</reference>
<comment type="similarity">
    <text evidence="5 6">Belongs to the PurK/PurT family.</text>
</comment>
<dbReference type="Gene3D" id="3.40.50.20">
    <property type="match status" value="1"/>
</dbReference>
<comment type="caution">
    <text evidence="8">The sequence shown here is derived from an EMBL/GenBank/DDBJ whole genome shotgun (WGS) entry which is preliminary data.</text>
</comment>
<feature type="binding site" evidence="5">
    <location>
        <position position="138"/>
    </location>
    <ligand>
        <name>ATP</name>
        <dbReference type="ChEBI" id="CHEBI:30616"/>
    </ligand>
</feature>